<gene>
    <name evidence="1" type="ORF">MA16_Dca027270</name>
</gene>
<keyword evidence="2" id="KW-1185">Reference proteome</keyword>
<accession>A0A2I0VSI0</accession>
<evidence type="ECO:0000313" key="2">
    <source>
        <dbReference type="Proteomes" id="UP000233837"/>
    </source>
</evidence>
<dbReference type="EMBL" id="KZ503271">
    <property type="protein sequence ID" value="PKU66361.1"/>
    <property type="molecule type" value="Genomic_DNA"/>
</dbReference>
<reference evidence="1 2" key="2">
    <citation type="journal article" date="2017" name="Nature">
        <title>The Apostasia genome and the evolution of orchids.</title>
        <authorList>
            <person name="Zhang G.Q."/>
            <person name="Liu K.W."/>
            <person name="Li Z."/>
            <person name="Lohaus R."/>
            <person name="Hsiao Y.Y."/>
            <person name="Niu S.C."/>
            <person name="Wang J.Y."/>
            <person name="Lin Y.C."/>
            <person name="Xu Q."/>
            <person name="Chen L.J."/>
            <person name="Yoshida K."/>
            <person name="Fujiwara S."/>
            <person name="Wang Z.W."/>
            <person name="Zhang Y.Q."/>
            <person name="Mitsuda N."/>
            <person name="Wang M."/>
            <person name="Liu G.H."/>
            <person name="Pecoraro L."/>
            <person name="Huang H.X."/>
            <person name="Xiao X.J."/>
            <person name="Lin M."/>
            <person name="Wu X.Y."/>
            <person name="Wu W.L."/>
            <person name="Chen Y.Y."/>
            <person name="Chang S.B."/>
            <person name="Sakamoto S."/>
            <person name="Ohme-Takagi M."/>
            <person name="Yagi M."/>
            <person name="Zeng S.J."/>
            <person name="Shen C.Y."/>
            <person name="Yeh C.M."/>
            <person name="Luo Y.B."/>
            <person name="Tsai W.C."/>
            <person name="Van de Peer Y."/>
            <person name="Liu Z.J."/>
        </authorList>
    </citation>
    <scope>NUCLEOTIDE SEQUENCE [LARGE SCALE GENOMIC DNA]</scope>
    <source>
        <tissue evidence="1">The whole plant</tissue>
    </source>
</reference>
<dbReference type="Proteomes" id="UP000233837">
    <property type="component" value="Unassembled WGS sequence"/>
</dbReference>
<sequence>MSQIKAMVEDQISSVEDNFSPVEDKVSNLHLMVKRLLENQIQTAASEAKEPMGRTMNFDFRRRENDVEIIDEKRGRWGERCGNMEQGVKGAIWERKE</sequence>
<name>A0A2I0VSI0_9ASPA</name>
<organism evidence="1 2">
    <name type="scientific">Dendrobium catenatum</name>
    <dbReference type="NCBI Taxonomy" id="906689"/>
    <lineage>
        <taxon>Eukaryota</taxon>
        <taxon>Viridiplantae</taxon>
        <taxon>Streptophyta</taxon>
        <taxon>Embryophyta</taxon>
        <taxon>Tracheophyta</taxon>
        <taxon>Spermatophyta</taxon>
        <taxon>Magnoliopsida</taxon>
        <taxon>Liliopsida</taxon>
        <taxon>Asparagales</taxon>
        <taxon>Orchidaceae</taxon>
        <taxon>Epidendroideae</taxon>
        <taxon>Malaxideae</taxon>
        <taxon>Dendrobiinae</taxon>
        <taxon>Dendrobium</taxon>
    </lineage>
</organism>
<proteinExistence type="predicted"/>
<protein>
    <submittedName>
        <fullName evidence="1">Uncharacterized protein</fullName>
    </submittedName>
</protein>
<reference evidence="1 2" key="1">
    <citation type="journal article" date="2016" name="Sci. Rep.">
        <title>The Dendrobium catenatum Lindl. genome sequence provides insights into polysaccharide synthase, floral development and adaptive evolution.</title>
        <authorList>
            <person name="Zhang G.Q."/>
            <person name="Xu Q."/>
            <person name="Bian C."/>
            <person name="Tsai W.C."/>
            <person name="Yeh C.M."/>
            <person name="Liu K.W."/>
            <person name="Yoshida K."/>
            <person name="Zhang L.S."/>
            <person name="Chang S.B."/>
            <person name="Chen F."/>
            <person name="Shi Y."/>
            <person name="Su Y.Y."/>
            <person name="Zhang Y.Q."/>
            <person name="Chen L.J."/>
            <person name="Yin Y."/>
            <person name="Lin M."/>
            <person name="Huang H."/>
            <person name="Deng H."/>
            <person name="Wang Z.W."/>
            <person name="Zhu S.L."/>
            <person name="Zhao X."/>
            <person name="Deng C."/>
            <person name="Niu S.C."/>
            <person name="Huang J."/>
            <person name="Wang M."/>
            <person name="Liu G.H."/>
            <person name="Yang H.J."/>
            <person name="Xiao X.J."/>
            <person name="Hsiao Y.Y."/>
            <person name="Wu W.L."/>
            <person name="Chen Y.Y."/>
            <person name="Mitsuda N."/>
            <person name="Ohme-Takagi M."/>
            <person name="Luo Y.B."/>
            <person name="Van de Peer Y."/>
            <person name="Liu Z.J."/>
        </authorList>
    </citation>
    <scope>NUCLEOTIDE SEQUENCE [LARGE SCALE GENOMIC DNA]</scope>
    <source>
        <tissue evidence="1">The whole plant</tissue>
    </source>
</reference>
<dbReference type="AlphaFoldDB" id="A0A2I0VSI0"/>
<evidence type="ECO:0000313" key="1">
    <source>
        <dbReference type="EMBL" id="PKU66361.1"/>
    </source>
</evidence>